<protein>
    <submittedName>
        <fullName evidence="2">Uncharacterized protein</fullName>
    </submittedName>
</protein>
<evidence type="ECO:0000313" key="2">
    <source>
        <dbReference type="EMBL" id="TYI03858.1"/>
    </source>
</evidence>
<evidence type="ECO:0000256" key="1">
    <source>
        <dbReference type="SAM" id="MobiDB-lite"/>
    </source>
</evidence>
<evidence type="ECO:0000313" key="3">
    <source>
        <dbReference type="Proteomes" id="UP000322667"/>
    </source>
</evidence>
<organism evidence="2 3">
    <name type="scientific">Gossypium tomentosum</name>
    <name type="common">Hawaiian cotton</name>
    <name type="synonym">Gossypium sandvicense</name>
    <dbReference type="NCBI Taxonomy" id="34277"/>
    <lineage>
        <taxon>Eukaryota</taxon>
        <taxon>Viridiplantae</taxon>
        <taxon>Streptophyta</taxon>
        <taxon>Embryophyta</taxon>
        <taxon>Tracheophyta</taxon>
        <taxon>Spermatophyta</taxon>
        <taxon>Magnoliopsida</taxon>
        <taxon>eudicotyledons</taxon>
        <taxon>Gunneridae</taxon>
        <taxon>Pentapetalae</taxon>
        <taxon>rosids</taxon>
        <taxon>malvids</taxon>
        <taxon>Malvales</taxon>
        <taxon>Malvaceae</taxon>
        <taxon>Malvoideae</taxon>
        <taxon>Gossypium</taxon>
    </lineage>
</organism>
<dbReference type="AlphaFoldDB" id="A0A5D2NIB3"/>
<sequence>MVDGARAETRSCPQSPMEIRNGRTEQRGNGSWKPDPLALFCRIPEVSGVLGC</sequence>
<feature type="region of interest" description="Disordered" evidence="1">
    <location>
        <begin position="1"/>
        <end position="31"/>
    </location>
</feature>
<proteinExistence type="predicted"/>
<keyword evidence="3" id="KW-1185">Reference proteome</keyword>
<reference evidence="2 3" key="1">
    <citation type="submission" date="2019-07" db="EMBL/GenBank/DDBJ databases">
        <title>WGS assembly of Gossypium tomentosum.</title>
        <authorList>
            <person name="Chen Z.J."/>
            <person name="Sreedasyam A."/>
            <person name="Ando A."/>
            <person name="Song Q."/>
            <person name="De L."/>
            <person name="Hulse-Kemp A."/>
            <person name="Ding M."/>
            <person name="Ye W."/>
            <person name="Kirkbride R."/>
            <person name="Jenkins J."/>
            <person name="Plott C."/>
            <person name="Lovell J."/>
            <person name="Lin Y.-M."/>
            <person name="Vaughn R."/>
            <person name="Liu B."/>
            <person name="Li W."/>
            <person name="Simpson S."/>
            <person name="Scheffler B."/>
            <person name="Saski C."/>
            <person name="Grover C."/>
            <person name="Hu G."/>
            <person name="Conover J."/>
            <person name="Carlson J."/>
            <person name="Shu S."/>
            <person name="Boston L."/>
            <person name="Williams M."/>
            <person name="Peterson D."/>
            <person name="Mcgee K."/>
            <person name="Jones D."/>
            <person name="Wendel J."/>
            <person name="Stelly D."/>
            <person name="Grimwood J."/>
            <person name="Schmutz J."/>
        </authorList>
    </citation>
    <scope>NUCLEOTIDE SEQUENCE [LARGE SCALE GENOMIC DNA]</scope>
    <source>
        <strain evidence="2">7179.01</strain>
    </source>
</reference>
<gene>
    <name evidence="2" type="ORF">ES332_A11G371600v1</name>
</gene>
<name>A0A5D2NIB3_GOSTO</name>
<dbReference type="EMBL" id="CM017620">
    <property type="protein sequence ID" value="TYI03858.1"/>
    <property type="molecule type" value="Genomic_DNA"/>
</dbReference>
<accession>A0A5D2NIB3</accession>
<dbReference type="Proteomes" id="UP000322667">
    <property type="component" value="Chromosome A11"/>
</dbReference>